<evidence type="ECO:0000313" key="1">
    <source>
        <dbReference type="EMBL" id="KAL3427839.1"/>
    </source>
</evidence>
<proteinExistence type="predicted"/>
<keyword evidence="2" id="KW-1185">Reference proteome</keyword>
<gene>
    <name evidence="1" type="ORF">PVAG01_01348</name>
</gene>
<dbReference type="Gene3D" id="3.30.10.10">
    <property type="entry name" value="Trypsin Inhibitor V, subunit A"/>
    <property type="match status" value="1"/>
</dbReference>
<organism evidence="1 2">
    <name type="scientific">Phlyctema vagabunda</name>
    <dbReference type="NCBI Taxonomy" id="108571"/>
    <lineage>
        <taxon>Eukaryota</taxon>
        <taxon>Fungi</taxon>
        <taxon>Dikarya</taxon>
        <taxon>Ascomycota</taxon>
        <taxon>Pezizomycotina</taxon>
        <taxon>Leotiomycetes</taxon>
        <taxon>Helotiales</taxon>
        <taxon>Dermateaceae</taxon>
        <taxon>Phlyctema</taxon>
    </lineage>
</organism>
<dbReference type="Proteomes" id="UP001629113">
    <property type="component" value="Unassembled WGS sequence"/>
</dbReference>
<dbReference type="InterPro" id="IPR021719">
    <property type="entry name" value="Prot_inh_I78"/>
</dbReference>
<dbReference type="Pfam" id="PF11720">
    <property type="entry name" value="Inhibitor_I78"/>
    <property type="match status" value="1"/>
</dbReference>
<sequence>MPQLPRVQILSTASRLSLQARPFSTKQLYNMPLVVPGINSQEDGNDKTQEWMNKLVGKKIGETSDQTTFAKTDLPKEHRVIQKGTMVTKDFKPERLNVHLADDGTVSHVTHQ</sequence>
<accession>A0ABR4PX38</accession>
<reference evidence="1 2" key="1">
    <citation type="submission" date="2024-06" db="EMBL/GenBank/DDBJ databases">
        <title>Complete genome of Phlyctema vagabunda strain 19-DSS-EL-015.</title>
        <authorList>
            <person name="Fiorenzani C."/>
        </authorList>
    </citation>
    <scope>NUCLEOTIDE SEQUENCE [LARGE SCALE GENOMIC DNA]</scope>
    <source>
        <strain evidence="1 2">19-DSS-EL-015</strain>
    </source>
</reference>
<name>A0ABR4PX38_9HELO</name>
<dbReference type="EMBL" id="JBFCZG010000001">
    <property type="protein sequence ID" value="KAL3427839.1"/>
    <property type="molecule type" value="Genomic_DNA"/>
</dbReference>
<dbReference type="PANTHER" id="PTHR39600:SF1">
    <property type="entry name" value="PEPTIDASE INHIBITOR I78 FAMILY PROTEIN"/>
    <property type="match status" value="1"/>
</dbReference>
<comment type="caution">
    <text evidence="1">The sequence shown here is derived from an EMBL/GenBank/DDBJ whole genome shotgun (WGS) entry which is preliminary data.</text>
</comment>
<protein>
    <submittedName>
        <fullName evidence="1">Peptidase inhibitor</fullName>
    </submittedName>
</protein>
<evidence type="ECO:0000313" key="2">
    <source>
        <dbReference type="Proteomes" id="UP001629113"/>
    </source>
</evidence>
<dbReference type="PANTHER" id="PTHR39600">
    <property type="entry name" value="PEPTIDASE INHIBITOR I78 FAMILY PROTEIN"/>
    <property type="match status" value="1"/>
</dbReference>